<evidence type="ECO:0000313" key="3">
    <source>
        <dbReference type="Proteomes" id="UP000820669"/>
    </source>
</evidence>
<dbReference type="InterPro" id="IPR036388">
    <property type="entry name" value="WH-like_DNA-bd_sf"/>
</dbReference>
<keyword evidence="3" id="KW-1185">Reference proteome</keyword>
<evidence type="ECO:0000313" key="2">
    <source>
        <dbReference type="EMBL" id="NMH96544.1"/>
    </source>
</evidence>
<dbReference type="RefSeq" id="WP_169379931.1">
    <property type="nucleotide sequence ID" value="NZ_JAAXLA010000005.1"/>
</dbReference>
<dbReference type="SUPFAM" id="SSF46785">
    <property type="entry name" value="Winged helix' DNA-binding domain"/>
    <property type="match status" value="1"/>
</dbReference>
<reference evidence="2 3" key="1">
    <citation type="submission" date="2020-04" db="EMBL/GenBank/DDBJ databases">
        <authorList>
            <person name="Klaysubun C."/>
            <person name="Duangmal K."/>
            <person name="Lipun K."/>
        </authorList>
    </citation>
    <scope>NUCLEOTIDE SEQUENCE [LARGE SCALE GENOMIC DNA]</scope>
    <source>
        <strain evidence="2 3">K10HN5</strain>
    </source>
</reference>
<gene>
    <name evidence="2" type="ORF">HF526_04305</name>
</gene>
<protein>
    <submittedName>
        <fullName evidence="2">ROK family transcriptional regulator</fullName>
    </submittedName>
</protein>
<dbReference type="Gene3D" id="1.10.10.10">
    <property type="entry name" value="Winged helix-like DNA-binding domain superfamily/Winged helix DNA-binding domain"/>
    <property type="match status" value="1"/>
</dbReference>
<accession>A0ABX1S8F0</accession>
<name>A0ABX1S8F0_9PSEU</name>
<dbReference type="CDD" id="cd23763">
    <property type="entry name" value="ASKHA_ATPase_ROK"/>
    <property type="match status" value="1"/>
</dbReference>
<dbReference type="InterPro" id="IPR036390">
    <property type="entry name" value="WH_DNA-bd_sf"/>
</dbReference>
<comment type="similarity">
    <text evidence="1">Belongs to the ROK (NagC/XylR) family.</text>
</comment>
<proteinExistence type="inferred from homology"/>
<dbReference type="Pfam" id="PF00480">
    <property type="entry name" value="ROK"/>
    <property type="match status" value="1"/>
</dbReference>
<organism evidence="2 3">
    <name type="scientific">Pseudonocardia acidicola</name>
    <dbReference type="NCBI Taxonomy" id="2724939"/>
    <lineage>
        <taxon>Bacteria</taxon>
        <taxon>Bacillati</taxon>
        <taxon>Actinomycetota</taxon>
        <taxon>Actinomycetes</taxon>
        <taxon>Pseudonocardiales</taxon>
        <taxon>Pseudonocardiaceae</taxon>
        <taxon>Pseudonocardia</taxon>
    </lineage>
</organism>
<dbReference type="EMBL" id="JAAXLA010000005">
    <property type="protein sequence ID" value="NMH96544.1"/>
    <property type="molecule type" value="Genomic_DNA"/>
</dbReference>
<sequence>MSDVRTADRGYIREVNLRAVVETLRRLGAMTRAGIARETGLSGPTVSAVVTTLTEAGVVTPVGEGPATGGRRGDLYELNAGSRTVLAVDLSGEPARHALVDLNGGIVAGSLHAVPATALRSPATFVRWLAKQASRLEHVIGIGLAVPGVTDPLTGTIEWAPSLGWRDVRLLDEVRATVPTEVVVVDNDLNLAALGEHAFGEHDSSDLVMFGVRGGLGAGLILGGALHRGVHFAAGEIGYLPAPSGVRGSRDFGPLETTLFDHMRAIGEGAAADLASAAEMAGIAEILTSACLAVAAVLDVGVIVLGEEILRYGRRLDEELTGRLADVLPHPPTVIPSRLGADATLRGAAAAVHQQVNTDVRRLLI</sequence>
<dbReference type="PANTHER" id="PTHR18964:SF149">
    <property type="entry name" value="BIFUNCTIONAL UDP-N-ACETYLGLUCOSAMINE 2-EPIMERASE_N-ACETYLMANNOSAMINE KINASE"/>
    <property type="match status" value="1"/>
</dbReference>
<dbReference type="InterPro" id="IPR043129">
    <property type="entry name" value="ATPase_NBD"/>
</dbReference>
<dbReference type="SUPFAM" id="SSF53067">
    <property type="entry name" value="Actin-like ATPase domain"/>
    <property type="match status" value="1"/>
</dbReference>
<evidence type="ECO:0000256" key="1">
    <source>
        <dbReference type="ARBA" id="ARBA00006479"/>
    </source>
</evidence>
<dbReference type="Proteomes" id="UP000820669">
    <property type="component" value="Unassembled WGS sequence"/>
</dbReference>
<comment type="caution">
    <text evidence="2">The sequence shown here is derived from an EMBL/GenBank/DDBJ whole genome shotgun (WGS) entry which is preliminary data.</text>
</comment>
<dbReference type="InterPro" id="IPR000600">
    <property type="entry name" value="ROK"/>
</dbReference>
<dbReference type="Gene3D" id="3.30.420.40">
    <property type="match status" value="2"/>
</dbReference>
<dbReference type="PANTHER" id="PTHR18964">
    <property type="entry name" value="ROK (REPRESSOR, ORF, KINASE) FAMILY"/>
    <property type="match status" value="1"/>
</dbReference>